<evidence type="ECO:0000313" key="2">
    <source>
        <dbReference type="EMBL" id="MCI09902.1"/>
    </source>
</evidence>
<proteinExistence type="predicted"/>
<accession>A0A392PDS8</accession>
<keyword evidence="3" id="KW-1185">Reference proteome</keyword>
<evidence type="ECO:0000313" key="3">
    <source>
        <dbReference type="Proteomes" id="UP000265520"/>
    </source>
</evidence>
<organism evidence="2 3">
    <name type="scientific">Trifolium medium</name>
    <dbReference type="NCBI Taxonomy" id="97028"/>
    <lineage>
        <taxon>Eukaryota</taxon>
        <taxon>Viridiplantae</taxon>
        <taxon>Streptophyta</taxon>
        <taxon>Embryophyta</taxon>
        <taxon>Tracheophyta</taxon>
        <taxon>Spermatophyta</taxon>
        <taxon>Magnoliopsida</taxon>
        <taxon>eudicotyledons</taxon>
        <taxon>Gunneridae</taxon>
        <taxon>Pentapetalae</taxon>
        <taxon>rosids</taxon>
        <taxon>fabids</taxon>
        <taxon>Fabales</taxon>
        <taxon>Fabaceae</taxon>
        <taxon>Papilionoideae</taxon>
        <taxon>50 kb inversion clade</taxon>
        <taxon>NPAAA clade</taxon>
        <taxon>Hologalegina</taxon>
        <taxon>IRL clade</taxon>
        <taxon>Trifolieae</taxon>
        <taxon>Trifolium</taxon>
    </lineage>
</organism>
<name>A0A392PDS8_9FABA</name>
<dbReference type="Gene3D" id="3.40.50.1010">
    <property type="entry name" value="5'-nuclease"/>
    <property type="match status" value="1"/>
</dbReference>
<feature type="domain" description="PIN" evidence="1">
    <location>
        <begin position="2"/>
        <end position="125"/>
    </location>
</feature>
<protein>
    <submittedName>
        <fullName evidence="2">Parallel spindle</fullName>
    </submittedName>
</protein>
<dbReference type="EMBL" id="LXQA010074286">
    <property type="protein sequence ID" value="MCI09902.1"/>
    <property type="molecule type" value="Genomic_DNA"/>
</dbReference>
<feature type="non-terminal residue" evidence="2">
    <location>
        <position position="128"/>
    </location>
</feature>
<dbReference type="AlphaFoldDB" id="A0A392PDS8"/>
<dbReference type="GO" id="GO:0031965">
    <property type="term" value="C:nuclear membrane"/>
    <property type="evidence" value="ECO:0007669"/>
    <property type="project" value="TreeGrafter"/>
</dbReference>
<dbReference type="Pfam" id="PF13638">
    <property type="entry name" value="PIN_4"/>
    <property type="match status" value="1"/>
</dbReference>
<dbReference type="InterPro" id="IPR002716">
    <property type="entry name" value="PIN_dom"/>
</dbReference>
<reference evidence="2 3" key="1">
    <citation type="journal article" date="2018" name="Front. Plant Sci.">
        <title>Red Clover (Trifolium pratense) and Zigzag Clover (T. medium) - A Picture of Genomic Similarities and Differences.</title>
        <authorList>
            <person name="Dluhosova J."/>
            <person name="Istvanek J."/>
            <person name="Nedelnik J."/>
            <person name="Repkova J."/>
        </authorList>
    </citation>
    <scope>NUCLEOTIDE SEQUENCE [LARGE SCALE GENOMIC DNA]</scope>
    <source>
        <strain evidence="3">cv. 10/8</strain>
        <tissue evidence="2">Leaf</tissue>
    </source>
</reference>
<evidence type="ECO:0000259" key="1">
    <source>
        <dbReference type="Pfam" id="PF13638"/>
    </source>
</evidence>
<dbReference type="Proteomes" id="UP000265520">
    <property type="component" value="Unassembled WGS sequence"/>
</dbReference>
<dbReference type="PANTHER" id="PTHR22593">
    <property type="entry name" value="TRANSMEMBRANE PROTEIN 18"/>
    <property type="match status" value="1"/>
</dbReference>
<comment type="caution">
    <text evidence="2">The sequence shown here is derived from an EMBL/GenBank/DDBJ whole genome shotgun (WGS) entry which is preliminary data.</text>
</comment>
<dbReference type="PANTHER" id="PTHR22593:SF8">
    <property type="entry name" value="FHA DOMAIN-CONTAINING PROTEIN PS1"/>
    <property type="match status" value="1"/>
</dbReference>
<sequence>MVIDAASLLNKESRKALQLLQGLKGTRLIIPQSVIRELGSIKQQFGIFRKTSDADLALKWIEECMGNTKWWIHIIDCAFPMVEDHILDCALEYRRKDNVGQIVLLSDDIVLKIKSMAKGLLCETVQQF</sequence>